<sequence>MPPPNPKPTLLTIPLELRYTIYEMIFYRTVGPQPLLHVCRQIRTEALSILLHFVRFFDSLHHLSQWTSKGPPDLLPLVRILDINCLESSLAPFRDWQRRLIPGVEIPHDSWEETYLSRLPGKLSALRDGKPSMMQKLKHSVTSTMTMSARSSREPVTTLAHTLTKLPGVRNLSLTFSGIYSVDDKDPLLLEQGLVLEMGVRLLPGLRELAFQAGPVELGFLAYGANLRRLEFPGYATTGPAETLRILSSLPRLEALVLKRPPASNDLDNGMESQGVQRRVAVTGEVVEGLKGLKEIGLVHFAGELKSEFVTGGMMRAIRAHEETLEVLHVDHDGVMDDEAARELQAVLPRLRKLRKIYLDFVLSEDLEGDYEVKELIPPNVQIVKLRIV</sequence>
<name>A0A2I2G0U8_9EURO</name>
<gene>
    <name evidence="1" type="ORF">P170DRAFT_477378</name>
</gene>
<accession>A0A2I2G0U8</accession>
<comment type="caution">
    <text evidence="1">The sequence shown here is derived from an EMBL/GenBank/DDBJ whole genome shotgun (WGS) entry which is preliminary data.</text>
</comment>
<dbReference type="GeneID" id="36561150"/>
<evidence type="ECO:0008006" key="3">
    <source>
        <dbReference type="Google" id="ProtNLM"/>
    </source>
</evidence>
<dbReference type="VEuPathDB" id="FungiDB:P170DRAFT_477378"/>
<dbReference type="OrthoDB" id="4413570at2759"/>
<dbReference type="AlphaFoldDB" id="A0A2I2G0U8"/>
<dbReference type="Gene3D" id="3.80.10.10">
    <property type="entry name" value="Ribonuclease Inhibitor"/>
    <property type="match status" value="1"/>
</dbReference>
<proteinExistence type="predicted"/>
<protein>
    <recommendedName>
        <fullName evidence="3">F-box domain-containing protein</fullName>
    </recommendedName>
</protein>
<evidence type="ECO:0000313" key="2">
    <source>
        <dbReference type="Proteomes" id="UP000234275"/>
    </source>
</evidence>
<organism evidence="1 2">
    <name type="scientific">Aspergillus steynii IBT 23096</name>
    <dbReference type="NCBI Taxonomy" id="1392250"/>
    <lineage>
        <taxon>Eukaryota</taxon>
        <taxon>Fungi</taxon>
        <taxon>Dikarya</taxon>
        <taxon>Ascomycota</taxon>
        <taxon>Pezizomycotina</taxon>
        <taxon>Eurotiomycetes</taxon>
        <taxon>Eurotiomycetidae</taxon>
        <taxon>Eurotiales</taxon>
        <taxon>Aspergillaceae</taxon>
        <taxon>Aspergillus</taxon>
        <taxon>Aspergillus subgen. Circumdati</taxon>
    </lineage>
</organism>
<reference evidence="1 2" key="1">
    <citation type="submission" date="2016-12" db="EMBL/GenBank/DDBJ databases">
        <title>The genomes of Aspergillus section Nigri reveals drivers in fungal speciation.</title>
        <authorList>
            <consortium name="DOE Joint Genome Institute"/>
            <person name="Vesth T.C."/>
            <person name="Nybo J."/>
            <person name="Theobald S."/>
            <person name="Brandl J."/>
            <person name="Frisvad J.C."/>
            <person name="Nielsen K.F."/>
            <person name="Lyhne E.K."/>
            <person name="Kogle M.E."/>
            <person name="Kuo A."/>
            <person name="Riley R."/>
            <person name="Clum A."/>
            <person name="Nolan M."/>
            <person name="Lipzen A."/>
            <person name="Salamov A."/>
            <person name="Henrissat B."/>
            <person name="Wiebenga A."/>
            <person name="De Vries R.P."/>
            <person name="Grigoriev I.V."/>
            <person name="Mortensen U.H."/>
            <person name="Andersen M.R."/>
            <person name="Baker S.E."/>
        </authorList>
    </citation>
    <scope>NUCLEOTIDE SEQUENCE [LARGE SCALE GENOMIC DNA]</scope>
    <source>
        <strain evidence="1 2">IBT 23096</strain>
    </source>
</reference>
<dbReference type="InterPro" id="IPR032675">
    <property type="entry name" value="LRR_dom_sf"/>
</dbReference>
<dbReference type="Proteomes" id="UP000234275">
    <property type="component" value="Unassembled WGS sequence"/>
</dbReference>
<keyword evidence="2" id="KW-1185">Reference proteome</keyword>
<dbReference type="RefSeq" id="XP_024701800.1">
    <property type="nucleotide sequence ID" value="XM_024853452.1"/>
</dbReference>
<evidence type="ECO:0000313" key="1">
    <source>
        <dbReference type="EMBL" id="PLB46498.1"/>
    </source>
</evidence>
<dbReference type="EMBL" id="MSFO01000006">
    <property type="protein sequence ID" value="PLB46498.1"/>
    <property type="molecule type" value="Genomic_DNA"/>
</dbReference>